<dbReference type="InterPro" id="IPR018253">
    <property type="entry name" value="DnaJ_domain_CS"/>
</dbReference>
<dbReference type="EMBL" id="QEAQ01000006">
    <property type="protein sequence ID" value="TPX61694.1"/>
    <property type="molecule type" value="Genomic_DNA"/>
</dbReference>
<sequence length="502" mass="55815">MFPITSLGARGGVFLKGLLKRTSSARKPAPVRGLNTSPSDNLKVVPFVIKPAEAESLFRKHHEGWLTTSTALKGLKMERILIPFWVVRADMRVYLNSARLGFSYYSREFDFNSKQFRQVRRLRFEQREFGNAFIDTRRVDGTEAKAQLYASYRFRKEYVDGVRSPSIWTHSIPIKSVQMEPDVSADPFQMPARTAFERVIERLRAEEELKIDEMLRKETGAQEVHDLRLTIEVMPHGSGGPAEATPVYLSTYCFSGEYRGMTLRTFVNGATGEVGGQQIPQAERVGLLAGIGTSVIGLLTGAFWGSASGFLMWFCVPAAIAMMVARFWPVWVARLYEYRRQADAAKAAFEEMKGSATGGGGSWRSNGPQANRSQQDRQQQQQQADFKAWWEELGRRAGGSTGGQQQQRAGSSGSYRQTSGAAPGSTRARPSGDPKGYYAALGIKPTATVQEIQSAFRGKALQIHPDRVPPADKAKATAQFQKLTEAYSVLRDPGKRRAYDGR</sequence>
<keyword evidence="2" id="KW-1133">Transmembrane helix</keyword>
<evidence type="ECO:0000256" key="1">
    <source>
        <dbReference type="SAM" id="MobiDB-lite"/>
    </source>
</evidence>
<evidence type="ECO:0000259" key="3">
    <source>
        <dbReference type="PROSITE" id="PS50076"/>
    </source>
</evidence>
<dbReference type="Gene3D" id="1.10.287.110">
    <property type="entry name" value="DnaJ domain"/>
    <property type="match status" value="1"/>
</dbReference>
<protein>
    <recommendedName>
        <fullName evidence="3">J domain-containing protein</fullName>
    </recommendedName>
</protein>
<dbReference type="PROSITE" id="PS50076">
    <property type="entry name" value="DNAJ_2"/>
    <property type="match status" value="1"/>
</dbReference>
<dbReference type="STRING" id="109895.A0A507ED10"/>
<keyword evidence="5" id="KW-1185">Reference proteome</keyword>
<organism evidence="4 5">
    <name type="scientific">Powellomyces hirtus</name>
    <dbReference type="NCBI Taxonomy" id="109895"/>
    <lineage>
        <taxon>Eukaryota</taxon>
        <taxon>Fungi</taxon>
        <taxon>Fungi incertae sedis</taxon>
        <taxon>Chytridiomycota</taxon>
        <taxon>Chytridiomycota incertae sedis</taxon>
        <taxon>Chytridiomycetes</taxon>
        <taxon>Spizellomycetales</taxon>
        <taxon>Powellomycetaceae</taxon>
        <taxon>Powellomyces</taxon>
    </lineage>
</organism>
<dbReference type="InterPro" id="IPR036869">
    <property type="entry name" value="J_dom_sf"/>
</dbReference>
<dbReference type="Proteomes" id="UP000318582">
    <property type="component" value="Unassembled WGS sequence"/>
</dbReference>
<proteinExistence type="predicted"/>
<dbReference type="SMART" id="SM00271">
    <property type="entry name" value="DnaJ"/>
    <property type="match status" value="1"/>
</dbReference>
<dbReference type="AlphaFoldDB" id="A0A507ED10"/>
<dbReference type="PROSITE" id="PS00636">
    <property type="entry name" value="DNAJ_1"/>
    <property type="match status" value="1"/>
</dbReference>
<keyword evidence="2" id="KW-0812">Transmembrane</keyword>
<feature type="transmembrane region" description="Helical" evidence="2">
    <location>
        <begin position="285"/>
        <end position="304"/>
    </location>
</feature>
<dbReference type="InterPro" id="IPR050817">
    <property type="entry name" value="DjlA_DnaK_co-chaperone"/>
</dbReference>
<accession>A0A507ED10</accession>
<comment type="caution">
    <text evidence="4">The sequence shown here is derived from an EMBL/GenBank/DDBJ whole genome shotgun (WGS) entry which is preliminary data.</text>
</comment>
<evidence type="ECO:0000313" key="5">
    <source>
        <dbReference type="Proteomes" id="UP000318582"/>
    </source>
</evidence>
<evidence type="ECO:0000256" key="2">
    <source>
        <dbReference type="SAM" id="Phobius"/>
    </source>
</evidence>
<dbReference type="PRINTS" id="PR00625">
    <property type="entry name" value="JDOMAIN"/>
</dbReference>
<dbReference type="Pfam" id="PF00226">
    <property type="entry name" value="DnaJ"/>
    <property type="match status" value="1"/>
</dbReference>
<dbReference type="InterPro" id="IPR001623">
    <property type="entry name" value="DnaJ_domain"/>
</dbReference>
<dbReference type="PANTHER" id="PTHR24074">
    <property type="entry name" value="CO-CHAPERONE PROTEIN DJLA"/>
    <property type="match status" value="1"/>
</dbReference>
<evidence type="ECO:0000313" key="4">
    <source>
        <dbReference type="EMBL" id="TPX61694.1"/>
    </source>
</evidence>
<feature type="transmembrane region" description="Helical" evidence="2">
    <location>
        <begin position="310"/>
        <end position="331"/>
    </location>
</feature>
<keyword evidence="2" id="KW-0472">Membrane</keyword>
<gene>
    <name evidence="4" type="ORF">PhCBS80983_g00933</name>
</gene>
<feature type="compositionally biased region" description="Low complexity" evidence="1">
    <location>
        <begin position="403"/>
        <end position="417"/>
    </location>
</feature>
<feature type="region of interest" description="Disordered" evidence="1">
    <location>
        <begin position="353"/>
        <end position="439"/>
    </location>
</feature>
<feature type="domain" description="J" evidence="3">
    <location>
        <begin position="436"/>
        <end position="502"/>
    </location>
</feature>
<reference evidence="4 5" key="1">
    <citation type="journal article" date="2019" name="Sci. Rep.">
        <title>Comparative genomics of chytrid fungi reveal insights into the obligate biotrophic and pathogenic lifestyle of Synchytrium endobioticum.</title>
        <authorList>
            <person name="van de Vossenberg B.T.L.H."/>
            <person name="Warris S."/>
            <person name="Nguyen H.D.T."/>
            <person name="van Gent-Pelzer M.P.E."/>
            <person name="Joly D.L."/>
            <person name="van de Geest H.C."/>
            <person name="Bonants P.J.M."/>
            <person name="Smith D.S."/>
            <person name="Levesque C.A."/>
            <person name="van der Lee T.A.J."/>
        </authorList>
    </citation>
    <scope>NUCLEOTIDE SEQUENCE [LARGE SCALE GENOMIC DNA]</scope>
    <source>
        <strain evidence="4 5">CBS 809.83</strain>
    </source>
</reference>
<name>A0A507ED10_9FUNG</name>
<dbReference type="CDD" id="cd06257">
    <property type="entry name" value="DnaJ"/>
    <property type="match status" value="1"/>
</dbReference>
<dbReference type="SUPFAM" id="SSF46565">
    <property type="entry name" value="Chaperone J-domain"/>
    <property type="match status" value="1"/>
</dbReference>
<feature type="compositionally biased region" description="Low complexity" evidence="1">
    <location>
        <begin position="369"/>
        <end position="385"/>
    </location>
</feature>